<dbReference type="Proteomes" id="UP000177870">
    <property type="component" value="Chromosome"/>
</dbReference>
<organism evidence="1 2">
    <name type="scientific">Moorena producens PAL-8-15-08-1</name>
    <dbReference type="NCBI Taxonomy" id="1458985"/>
    <lineage>
        <taxon>Bacteria</taxon>
        <taxon>Bacillati</taxon>
        <taxon>Cyanobacteriota</taxon>
        <taxon>Cyanophyceae</taxon>
        <taxon>Coleofasciculales</taxon>
        <taxon>Coleofasciculaceae</taxon>
        <taxon>Moorena</taxon>
    </lineage>
</organism>
<evidence type="ECO:0000313" key="2">
    <source>
        <dbReference type="Proteomes" id="UP000177870"/>
    </source>
</evidence>
<gene>
    <name evidence="1" type="ORF">BJP34_26960</name>
</gene>
<accession>A0A1D8TY78</accession>
<reference evidence="2" key="1">
    <citation type="submission" date="2016-10" db="EMBL/GenBank/DDBJ databases">
        <title>Comparative genomics uncovers the prolific and rare metabolic potential of the cyanobacterial genus Moorea.</title>
        <authorList>
            <person name="Leao T."/>
            <person name="Castelao G."/>
            <person name="Korobeynikov A."/>
            <person name="Monroe E.A."/>
            <person name="Podell S."/>
            <person name="Glukhov E."/>
            <person name="Allen E."/>
            <person name="Gerwick W.H."/>
            <person name="Gerwick L."/>
        </authorList>
    </citation>
    <scope>NUCLEOTIDE SEQUENCE [LARGE SCALE GENOMIC DNA]</scope>
    <source>
        <strain evidence="2">PAL-8-15-08-1</strain>
    </source>
</reference>
<name>A0A1D8TY78_9CYAN</name>
<dbReference type="EMBL" id="CP017599">
    <property type="protein sequence ID" value="AOX02598.1"/>
    <property type="molecule type" value="Genomic_DNA"/>
</dbReference>
<proteinExistence type="predicted"/>
<protein>
    <submittedName>
        <fullName evidence="1">Uncharacterized protein</fullName>
    </submittedName>
</protein>
<dbReference type="KEGG" id="mpro:BJP34_26960"/>
<dbReference type="RefSeq" id="WP_070395000.1">
    <property type="nucleotide sequence ID" value="NZ_CP017599.1"/>
</dbReference>
<dbReference type="OrthoDB" id="9892395at2"/>
<evidence type="ECO:0000313" key="1">
    <source>
        <dbReference type="EMBL" id="AOX02598.1"/>
    </source>
</evidence>
<dbReference type="AlphaFoldDB" id="A0A1D8TY78"/>
<dbReference type="STRING" id="1458985.BJP34_26960"/>
<sequence length="182" mass="20695">MLNKFNWNKTTTAIGLILSAVGIVVGLFASEIRCLIPIINQTCPKGHCKSLFKDNQRIEAKYNRTDLAHLQFGEVENINIIKRGEDTLVTGIVYLLKHPYPGNTNLEEISVTSGKYPHKYPNPVRFQINYNKDDQWVLDWNDVSGTKLEGEGKCQNAKIATGRLRYPDGSHAFNIMFERIQK</sequence>